<dbReference type="InterPro" id="IPR051397">
    <property type="entry name" value="Zn-ADH-like_protein"/>
</dbReference>
<dbReference type="InterPro" id="IPR002364">
    <property type="entry name" value="Quin_OxRdtase/zeta-crystal_CS"/>
</dbReference>
<feature type="domain" description="Enoyl reductase (ER)" evidence="1">
    <location>
        <begin position="10"/>
        <end position="326"/>
    </location>
</feature>
<comment type="caution">
    <text evidence="2">The sequence shown here is derived from an EMBL/GenBank/DDBJ whole genome shotgun (WGS) entry which is preliminary data.</text>
</comment>
<dbReference type="Pfam" id="PF00107">
    <property type="entry name" value="ADH_zinc_N"/>
    <property type="match status" value="1"/>
</dbReference>
<dbReference type="CDD" id="cd08241">
    <property type="entry name" value="QOR1"/>
    <property type="match status" value="1"/>
</dbReference>
<reference evidence="2 3" key="1">
    <citation type="submission" date="2019-03" db="EMBL/GenBank/DDBJ databases">
        <title>Genomic Encyclopedia of Type Strains, Phase IV (KMG-IV): sequencing the most valuable type-strain genomes for metagenomic binning, comparative biology and taxonomic classification.</title>
        <authorList>
            <person name="Goeker M."/>
        </authorList>
    </citation>
    <scope>NUCLEOTIDE SEQUENCE [LARGE SCALE GENOMIC DNA]</scope>
    <source>
        <strain evidence="2 3">DSM 100048</strain>
    </source>
</reference>
<dbReference type="AlphaFoldDB" id="A0A4R3VFN5"/>
<accession>A0A4R3VFN5</accession>
<name>A0A4R3VFN5_9BURK</name>
<dbReference type="PANTHER" id="PTHR43677:SF4">
    <property type="entry name" value="QUINONE OXIDOREDUCTASE-LIKE PROTEIN 2"/>
    <property type="match status" value="1"/>
</dbReference>
<dbReference type="SUPFAM" id="SSF50129">
    <property type="entry name" value="GroES-like"/>
    <property type="match status" value="1"/>
</dbReference>
<protein>
    <submittedName>
        <fullName evidence="2">NADPH2:quinone reductase</fullName>
    </submittedName>
</protein>
<dbReference type="Gene3D" id="3.40.50.720">
    <property type="entry name" value="NAD(P)-binding Rossmann-like Domain"/>
    <property type="match status" value="1"/>
</dbReference>
<dbReference type="GO" id="GO:0016491">
    <property type="term" value="F:oxidoreductase activity"/>
    <property type="evidence" value="ECO:0007669"/>
    <property type="project" value="InterPro"/>
</dbReference>
<dbReference type="GO" id="GO:0008270">
    <property type="term" value="F:zinc ion binding"/>
    <property type="evidence" value="ECO:0007669"/>
    <property type="project" value="InterPro"/>
</dbReference>
<dbReference type="InterPro" id="IPR013149">
    <property type="entry name" value="ADH-like_C"/>
</dbReference>
<organism evidence="2 3">
    <name type="scientific">Paracandidimonas soli</name>
    <dbReference type="NCBI Taxonomy" id="1917182"/>
    <lineage>
        <taxon>Bacteria</taxon>
        <taxon>Pseudomonadati</taxon>
        <taxon>Pseudomonadota</taxon>
        <taxon>Betaproteobacteria</taxon>
        <taxon>Burkholderiales</taxon>
        <taxon>Alcaligenaceae</taxon>
        <taxon>Paracandidimonas</taxon>
    </lineage>
</organism>
<dbReference type="InterPro" id="IPR020843">
    <property type="entry name" value="ER"/>
</dbReference>
<dbReference type="PANTHER" id="PTHR43677">
    <property type="entry name" value="SHORT-CHAIN DEHYDROGENASE/REDUCTASE"/>
    <property type="match status" value="1"/>
</dbReference>
<evidence type="ECO:0000259" key="1">
    <source>
        <dbReference type="SMART" id="SM00829"/>
    </source>
</evidence>
<dbReference type="Pfam" id="PF08240">
    <property type="entry name" value="ADH_N"/>
    <property type="match status" value="1"/>
</dbReference>
<evidence type="ECO:0000313" key="3">
    <source>
        <dbReference type="Proteomes" id="UP000294692"/>
    </source>
</evidence>
<evidence type="ECO:0000313" key="2">
    <source>
        <dbReference type="EMBL" id="TCV02582.1"/>
    </source>
</evidence>
<dbReference type="EMBL" id="SMBX01000001">
    <property type="protein sequence ID" value="TCV02582.1"/>
    <property type="molecule type" value="Genomic_DNA"/>
</dbReference>
<keyword evidence="3" id="KW-1185">Reference proteome</keyword>
<dbReference type="InterPro" id="IPR011032">
    <property type="entry name" value="GroES-like_sf"/>
</dbReference>
<dbReference type="Gene3D" id="3.90.180.10">
    <property type="entry name" value="Medium-chain alcohol dehydrogenases, catalytic domain"/>
    <property type="match status" value="1"/>
</dbReference>
<gene>
    <name evidence="2" type="ORF">EV686_10136</name>
</gene>
<proteinExistence type="predicted"/>
<sequence length="332" mass="35077">MKAVVIRSFGSVEDLVVEDIADPVPAAGEVVIDVQATAANFVDLLVISGKYQFLPERPFVPGKLPTGVVSALGDGVDNLKVGDRVLTLAEHGGYAQKALVAASQCFRLPDGLPFVDAAGMALAYDTAWFALHERGRAVAGETVLVLGASGGVGLAAIQLAKAYGMHVIAGISDPGKADLVKEAGAHDCIDLSVPDLRNGLREQVYALTDGKGADVVLDPLGDKYFDAAIRAVAWCGRLVVIGFAAGKIPSVKVNYLLVKNIEVSGLQVSDYRKRTPGKMAHCMEEIFRLHSEGKLGSLPVTTYPLRKVKEALAALRDRTGKGRQVLLPNAPE</sequence>
<dbReference type="RefSeq" id="WP_132472263.1">
    <property type="nucleotide sequence ID" value="NZ_JBHRVM010000001.1"/>
</dbReference>
<dbReference type="InterPro" id="IPR036291">
    <property type="entry name" value="NAD(P)-bd_dom_sf"/>
</dbReference>
<dbReference type="Proteomes" id="UP000294692">
    <property type="component" value="Unassembled WGS sequence"/>
</dbReference>
<dbReference type="SMART" id="SM00829">
    <property type="entry name" value="PKS_ER"/>
    <property type="match status" value="1"/>
</dbReference>
<dbReference type="SUPFAM" id="SSF51735">
    <property type="entry name" value="NAD(P)-binding Rossmann-fold domains"/>
    <property type="match status" value="1"/>
</dbReference>
<dbReference type="OrthoDB" id="4190732at2"/>
<dbReference type="PROSITE" id="PS01162">
    <property type="entry name" value="QOR_ZETA_CRYSTAL"/>
    <property type="match status" value="1"/>
</dbReference>
<dbReference type="InterPro" id="IPR013154">
    <property type="entry name" value="ADH-like_N"/>
</dbReference>